<name>A0ACD5HF81_9PROT</name>
<gene>
    <name evidence="1" type="ORF">HHS34_014270</name>
</gene>
<organism evidence="1 2">
    <name type="scientific">Acidithiobacillus montserratensis</name>
    <dbReference type="NCBI Taxonomy" id="2729135"/>
    <lineage>
        <taxon>Bacteria</taxon>
        <taxon>Pseudomonadati</taxon>
        <taxon>Pseudomonadota</taxon>
        <taxon>Acidithiobacillia</taxon>
        <taxon>Acidithiobacillales</taxon>
        <taxon>Acidithiobacillaceae</taxon>
        <taxon>Acidithiobacillus</taxon>
    </lineage>
</organism>
<sequence length="151" mass="16975">MVDENVKSAPQAMRSVDPVEQFFDSLLPGVFRPVNNGNQSAAARAHIARIDVLDRDNEIVIRAEVPGMDKEKLDVQVHGNQVYISGSKEENKTEEEGKYIYRERRYGEFSRTVQLPVDVDASQSKAAYKDGVLELVLPKAESAKRRKISVE</sequence>
<keyword evidence="2" id="KW-1185">Reference proteome</keyword>
<accession>A0ACD5HF81</accession>
<reference evidence="1 2" key="1">
    <citation type="journal article" date="2021" name="ISME J.">
        <title>Genomic evolution of the class Acidithiobacillia: deep-branching Proteobacteria living in extreme acidic conditions.</title>
        <authorList>
            <person name="Moya-Beltran A."/>
            <person name="Beard S."/>
            <person name="Rojas-Villalobos C."/>
            <person name="Issotta F."/>
            <person name="Gallardo Y."/>
            <person name="Ulloa R."/>
            <person name="Giaveno A."/>
            <person name="Degli Esposti M."/>
            <person name="Johnson D.B."/>
            <person name="Quatrini R."/>
        </authorList>
    </citation>
    <scope>NUCLEOTIDE SEQUENCE [LARGE SCALE GENOMIC DNA]</scope>
    <source>
        <strain evidence="1 2">GG1-14</strain>
    </source>
</reference>
<dbReference type="Proteomes" id="UP001195965">
    <property type="component" value="Chromosome"/>
</dbReference>
<evidence type="ECO:0000313" key="2">
    <source>
        <dbReference type="Proteomes" id="UP001195965"/>
    </source>
</evidence>
<dbReference type="EMBL" id="CP127526">
    <property type="protein sequence ID" value="XRI73590.1"/>
    <property type="molecule type" value="Genomic_DNA"/>
</dbReference>
<proteinExistence type="predicted"/>
<evidence type="ECO:0000313" key="1">
    <source>
        <dbReference type="EMBL" id="XRI73590.1"/>
    </source>
</evidence>
<protein>
    <submittedName>
        <fullName evidence="1">Hsp20/alpha crystallin family protein</fullName>
    </submittedName>
</protein>